<keyword evidence="6 10" id="KW-0812">Transmembrane</keyword>
<dbReference type="GO" id="GO:0004673">
    <property type="term" value="F:protein histidine kinase activity"/>
    <property type="evidence" value="ECO:0007669"/>
    <property type="project" value="UniProtKB-EC"/>
</dbReference>
<dbReference type="AlphaFoldDB" id="A0AB74UDY7"/>
<evidence type="ECO:0000259" key="11">
    <source>
        <dbReference type="PROSITE" id="PS50109"/>
    </source>
</evidence>
<dbReference type="PRINTS" id="PR00344">
    <property type="entry name" value="BCTRLSENSOR"/>
</dbReference>
<dbReference type="PROSITE" id="PS50109">
    <property type="entry name" value="HIS_KIN"/>
    <property type="match status" value="1"/>
</dbReference>
<evidence type="ECO:0000256" key="4">
    <source>
        <dbReference type="ARBA" id="ARBA00022553"/>
    </source>
</evidence>
<dbReference type="InterPro" id="IPR003594">
    <property type="entry name" value="HATPase_dom"/>
</dbReference>
<evidence type="ECO:0000256" key="5">
    <source>
        <dbReference type="ARBA" id="ARBA00022679"/>
    </source>
</evidence>
<evidence type="ECO:0000256" key="7">
    <source>
        <dbReference type="ARBA" id="ARBA00022777"/>
    </source>
</evidence>
<feature type="transmembrane region" description="Helical" evidence="10">
    <location>
        <begin position="9"/>
        <end position="31"/>
    </location>
</feature>
<evidence type="ECO:0000256" key="10">
    <source>
        <dbReference type="SAM" id="Phobius"/>
    </source>
</evidence>
<evidence type="ECO:0000256" key="9">
    <source>
        <dbReference type="ARBA" id="ARBA00023136"/>
    </source>
</evidence>
<name>A0AB74UDY7_9GAMM</name>
<dbReference type="Gene3D" id="1.10.287.130">
    <property type="match status" value="1"/>
</dbReference>
<dbReference type="InterPro" id="IPR004358">
    <property type="entry name" value="Sig_transdc_His_kin-like_C"/>
</dbReference>
<keyword evidence="4" id="KW-0597">Phosphoprotein</keyword>
<reference evidence="12" key="1">
    <citation type="submission" date="2024-06" db="EMBL/GenBank/DDBJ databases">
        <title>Complete genome of Salinicola endophyticus HNIBRBA4755.</title>
        <authorList>
            <person name="Shin S.Y."/>
            <person name="Kang H."/>
            <person name="Song J."/>
        </authorList>
    </citation>
    <scope>NUCLEOTIDE SEQUENCE</scope>
    <source>
        <strain evidence="12">HNIBRBA4755</strain>
    </source>
</reference>
<evidence type="ECO:0000313" key="12">
    <source>
        <dbReference type="EMBL" id="XCJ79248.1"/>
    </source>
</evidence>
<evidence type="ECO:0000256" key="1">
    <source>
        <dbReference type="ARBA" id="ARBA00000085"/>
    </source>
</evidence>
<evidence type="ECO:0000256" key="3">
    <source>
        <dbReference type="ARBA" id="ARBA00012438"/>
    </source>
</evidence>
<comment type="subcellular location">
    <subcellularLocation>
        <location evidence="2">Membrane</location>
    </subcellularLocation>
</comment>
<evidence type="ECO:0000256" key="8">
    <source>
        <dbReference type="ARBA" id="ARBA00022989"/>
    </source>
</evidence>
<dbReference type="Pfam" id="PF02518">
    <property type="entry name" value="HATPase_c"/>
    <property type="match status" value="1"/>
</dbReference>
<keyword evidence="8 10" id="KW-1133">Transmembrane helix</keyword>
<keyword evidence="5 12" id="KW-0808">Transferase</keyword>
<evidence type="ECO:0000256" key="2">
    <source>
        <dbReference type="ARBA" id="ARBA00004370"/>
    </source>
</evidence>
<proteinExistence type="predicted"/>
<dbReference type="SMART" id="SM00387">
    <property type="entry name" value="HATPase_c"/>
    <property type="match status" value="1"/>
</dbReference>
<accession>A0AB74UDY7</accession>
<dbReference type="GO" id="GO:0000160">
    <property type="term" value="P:phosphorelay signal transduction system"/>
    <property type="evidence" value="ECO:0007669"/>
    <property type="project" value="TreeGrafter"/>
</dbReference>
<dbReference type="RefSeq" id="WP_353980190.1">
    <property type="nucleotide sequence ID" value="NZ_CP159578.1"/>
</dbReference>
<evidence type="ECO:0000256" key="6">
    <source>
        <dbReference type="ARBA" id="ARBA00022692"/>
    </source>
</evidence>
<feature type="transmembrane region" description="Helical" evidence="10">
    <location>
        <begin position="156"/>
        <end position="179"/>
    </location>
</feature>
<dbReference type="InterPro" id="IPR036890">
    <property type="entry name" value="HATPase_C_sf"/>
</dbReference>
<dbReference type="InterPro" id="IPR050428">
    <property type="entry name" value="TCS_sensor_his_kinase"/>
</dbReference>
<sequence>MFRLDRRSLYLRLLGSLALVALIVVVVTWSLHGILLNRLAQEFLADRLEQEARSSVQYLRAQHTPDNLAAWQGTSTADVFHHFYLLKIGDRLRTSHPDLLPTLEPLLEGPGGRASKVHWGDYHLLVWRTHFVLDDQPSTLVIGEDFASVERGLSRLHVWVGVISALVLLLLLILNLFAVKRALRPFARLSHQLGELQQGTRARLEIETVSELDAPIRQLNAFLDDQKRRQQRSRESLANLSHAIRAPLTAVIQSLRSRRAVDEPRRARLLTRLYDIDEKLEAELRRSRIAGPSTGQQHTTETDVHSLLEMFTTLYPDIDFVLSNAPAQADYRLPMERQDGMEMLGIVLDNAGKWARGRVELTLCDHPPGLRLEDDGPGVADEMLDTLGQRGWRLDEQRRGHGLGLSILAQLVDRYGGRVRYAKATLGGLRVEIDIPTA</sequence>
<dbReference type="GO" id="GO:0005886">
    <property type="term" value="C:plasma membrane"/>
    <property type="evidence" value="ECO:0007669"/>
    <property type="project" value="TreeGrafter"/>
</dbReference>
<dbReference type="EMBL" id="CP159578">
    <property type="protein sequence ID" value="XCJ79248.1"/>
    <property type="molecule type" value="Genomic_DNA"/>
</dbReference>
<protein>
    <recommendedName>
        <fullName evidence="3">histidine kinase</fullName>
        <ecNumber evidence="3">2.7.13.3</ecNumber>
    </recommendedName>
</protein>
<dbReference type="Gene3D" id="3.30.565.10">
    <property type="entry name" value="Histidine kinase-like ATPase, C-terminal domain"/>
    <property type="match status" value="1"/>
</dbReference>
<dbReference type="PANTHER" id="PTHR45436">
    <property type="entry name" value="SENSOR HISTIDINE KINASE YKOH"/>
    <property type="match status" value="1"/>
</dbReference>
<feature type="domain" description="Histidine kinase" evidence="11">
    <location>
        <begin position="239"/>
        <end position="438"/>
    </location>
</feature>
<keyword evidence="7 12" id="KW-0418">Kinase</keyword>
<comment type="catalytic activity">
    <reaction evidence="1">
        <text>ATP + protein L-histidine = ADP + protein N-phospho-L-histidine.</text>
        <dbReference type="EC" id="2.7.13.3"/>
    </reaction>
</comment>
<keyword evidence="9 10" id="KW-0472">Membrane</keyword>
<gene>
    <name evidence="12" type="ORF">ABV408_17675</name>
</gene>
<dbReference type="PANTHER" id="PTHR45436:SF5">
    <property type="entry name" value="SENSOR HISTIDINE KINASE TRCS"/>
    <property type="match status" value="1"/>
</dbReference>
<dbReference type="InterPro" id="IPR005467">
    <property type="entry name" value="His_kinase_dom"/>
</dbReference>
<dbReference type="SUPFAM" id="SSF55874">
    <property type="entry name" value="ATPase domain of HSP90 chaperone/DNA topoisomerase II/histidine kinase"/>
    <property type="match status" value="1"/>
</dbReference>
<organism evidence="12">
    <name type="scientific">Salinicola endophyticus</name>
    <dbReference type="NCBI Taxonomy" id="1949083"/>
    <lineage>
        <taxon>Bacteria</taxon>
        <taxon>Pseudomonadati</taxon>
        <taxon>Pseudomonadota</taxon>
        <taxon>Gammaproteobacteria</taxon>
        <taxon>Oceanospirillales</taxon>
        <taxon>Halomonadaceae</taxon>
        <taxon>Salinicola</taxon>
    </lineage>
</organism>
<dbReference type="EC" id="2.7.13.3" evidence="3"/>